<evidence type="ECO:0000259" key="1">
    <source>
        <dbReference type="Pfam" id="PF02617"/>
    </source>
</evidence>
<dbReference type="EMBL" id="CAJNJA010024786">
    <property type="protein sequence ID" value="CAE7532151.1"/>
    <property type="molecule type" value="Genomic_DNA"/>
</dbReference>
<dbReference type="OrthoDB" id="2013930at2759"/>
<dbReference type="GO" id="GO:0030163">
    <property type="term" value="P:protein catabolic process"/>
    <property type="evidence" value="ECO:0007669"/>
    <property type="project" value="InterPro"/>
</dbReference>
<comment type="caution">
    <text evidence="2">The sequence shown here is derived from an EMBL/GenBank/DDBJ whole genome shotgun (WGS) entry which is preliminary data.</text>
</comment>
<dbReference type="Pfam" id="PF02617">
    <property type="entry name" value="ClpS"/>
    <property type="match status" value="1"/>
</dbReference>
<dbReference type="InterPro" id="IPR014719">
    <property type="entry name" value="Ribosomal_bL12_C/ClpS-like"/>
</dbReference>
<dbReference type="InterPro" id="IPR003769">
    <property type="entry name" value="ClpS_core"/>
</dbReference>
<gene>
    <name evidence="2" type="primary">clpS</name>
    <name evidence="2" type="ORF">SNEC2469_LOCUS15295</name>
</gene>
<dbReference type="Proteomes" id="UP000601435">
    <property type="component" value="Unassembled WGS sequence"/>
</dbReference>
<reference evidence="2" key="1">
    <citation type="submission" date="2021-02" db="EMBL/GenBank/DDBJ databases">
        <authorList>
            <person name="Dougan E. K."/>
            <person name="Rhodes N."/>
            <person name="Thang M."/>
            <person name="Chan C."/>
        </authorList>
    </citation>
    <scope>NUCLEOTIDE SEQUENCE</scope>
</reference>
<name>A0A812TLP7_9DINO</name>
<sequence>MPVRESSTQTIAVSVPRLDEEVKQKRADRYRLLVFTEILLSFTDTDGDNIRLQKEGIAINEYVNDKLEIRSMQYFDIDVQARSYHDPTGRGWFRPSEDVEEIVRKRDLMFLERDFLARCLMIVCGLTESSAYQVMMTAHTEGMAVVGTYAFETAELYCAGLKAKGLSADIVPVEDGE</sequence>
<dbReference type="AlphaFoldDB" id="A0A812TLP7"/>
<evidence type="ECO:0000313" key="3">
    <source>
        <dbReference type="Proteomes" id="UP000601435"/>
    </source>
</evidence>
<evidence type="ECO:0000313" key="2">
    <source>
        <dbReference type="EMBL" id="CAE7532151.1"/>
    </source>
</evidence>
<accession>A0A812TLP7</accession>
<organism evidence="2 3">
    <name type="scientific">Symbiodinium necroappetens</name>
    <dbReference type="NCBI Taxonomy" id="1628268"/>
    <lineage>
        <taxon>Eukaryota</taxon>
        <taxon>Sar</taxon>
        <taxon>Alveolata</taxon>
        <taxon>Dinophyceae</taxon>
        <taxon>Suessiales</taxon>
        <taxon>Symbiodiniaceae</taxon>
        <taxon>Symbiodinium</taxon>
    </lineage>
</organism>
<dbReference type="SUPFAM" id="SSF54736">
    <property type="entry name" value="ClpS-like"/>
    <property type="match status" value="1"/>
</dbReference>
<feature type="domain" description="Adaptor protein ClpS core" evidence="1">
    <location>
        <begin position="114"/>
        <end position="163"/>
    </location>
</feature>
<keyword evidence="3" id="KW-1185">Reference proteome</keyword>
<dbReference type="Gene3D" id="3.30.1390.10">
    <property type="match status" value="1"/>
</dbReference>
<protein>
    <submittedName>
        <fullName evidence="2">ClpS protein</fullName>
    </submittedName>
</protein>
<proteinExistence type="predicted"/>